<dbReference type="PANTHER" id="PTHR33881:SF10">
    <property type="entry name" value="SLIT HOMOLOG 2 PROTEIN-LIKE"/>
    <property type="match status" value="1"/>
</dbReference>
<dbReference type="EMBL" id="JBCNJP010000015">
    <property type="protein sequence ID" value="KAK9066842.1"/>
    <property type="molecule type" value="Genomic_DNA"/>
</dbReference>
<organism evidence="3 4">
    <name type="scientific">Deinandra increscens subsp. villosa</name>
    <dbReference type="NCBI Taxonomy" id="3103831"/>
    <lineage>
        <taxon>Eukaryota</taxon>
        <taxon>Viridiplantae</taxon>
        <taxon>Streptophyta</taxon>
        <taxon>Embryophyta</taxon>
        <taxon>Tracheophyta</taxon>
        <taxon>Spermatophyta</taxon>
        <taxon>Magnoliopsida</taxon>
        <taxon>eudicotyledons</taxon>
        <taxon>Gunneridae</taxon>
        <taxon>Pentapetalae</taxon>
        <taxon>asterids</taxon>
        <taxon>campanulids</taxon>
        <taxon>Asterales</taxon>
        <taxon>Asteraceae</taxon>
        <taxon>Asteroideae</taxon>
        <taxon>Heliantheae alliance</taxon>
        <taxon>Madieae</taxon>
        <taxon>Madiinae</taxon>
        <taxon>Deinandra</taxon>
    </lineage>
</organism>
<feature type="signal peptide" evidence="2">
    <location>
        <begin position="1"/>
        <end position="28"/>
    </location>
</feature>
<dbReference type="AlphaFoldDB" id="A0AAP0D6N8"/>
<feature type="transmembrane region" description="Helical" evidence="1">
    <location>
        <begin position="191"/>
        <end position="211"/>
    </location>
</feature>
<reference evidence="3 4" key="1">
    <citation type="submission" date="2024-04" db="EMBL/GenBank/DDBJ databases">
        <title>The reference genome of an endangered Asteraceae, Deinandra increscens subsp. villosa, native to the Central Coast of California.</title>
        <authorList>
            <person name="Guilliams M."/>
            <person name="Hasenstab-Lehman K."/>
            <person name="Meyer R."/>
            <person name="Mcevoy S."/>
        </authorList>
    </citation>
    <scope>NUCLEOTIDE SEQUENCE [LARGE SCALE GENOMIC DNA]</scope>
    <source>
        <tissue evidence="3">Leaf</tissue>
    </source>
</reference>
<keyword evidence="1" id="KW-0812">Transmembrane</keyword>
<protein>
    <submittedName>
        <fullName evidence="3">Uncharacterized protein</fullName>
    </submittedName>
</protein>
<dbReference type="Proteomes" id="UP001408789">
    <property type="component" value="Unassembled WGS sequence"/>
</dbReference>
<name>A0AAP0D6N8_9ASTR</name>
<evidence type="ECO:0000313" key="4">
    <source>
        <dbReference type="Proteomes" id="UP001408789"/>
    </source>
</evidence>
<accession>A0AAP0D6N8</accession>
<keyword evidence="1" id="KW-1133">Transmembrane helix</keyword>
<keyword evidence="1" id="KW-0472">Membrane</keyword>
<keyword evidence="4" id="KW-1185">Reference proteome</keyword>
<feature type="chain" id="PRO_5042948089" evidence="2">
    <location>
        <begin position="29"/>
        <end position="213"/>
    </location>
</feature>
<evidence type="ECO:0000256" key="1">
    <source>
        <dbReference type="SAM" id="Phobius"/>
    </source>
</evidence>
<dbReference type="PANTHER" id="PTHR33881">
    <property type="entry name" value="NEUROGENIC LOCUS NOTCH-LIKE PROTEIN"/>
    <property type="match status" value="1"/>
</dbReference>
<comment type="caution">
    <text evidence="3">The sequence shown here is derived from an EMBL/GenBank/DDBJ whole genome shotgun (WGS) entry which is preliminary data.</text>
</comment>
<keyword evidence="2" id="KW-0732">Signal</keyword>
<proteinExistence type="predicted"/>
<evidence type="ECO:0000256" key="2">
    <source>
        <dbReference type="SAM" id="SignalP"/>
    </source>
</evidence>
<sequence length="213" mass="23541">MASSIFSLASTFTMLLVLLFQLTSTAKSDIDIHIPPTLAPFFDNPCDEVDCGRGNCSVDAAKPFRFVCRCDPGWRRTLSDNQDDLQFLPCIIPNCSLDYSCMPAPPPTPPIPDNISLFDPCYWSYCGEGRCKNDTMYKHICDCNPGCTNLMNISNFPCFRSCAIGTDCSRLGVQSSDTKSSQDDSSQGIRFLSGHFHCIGVIMMSLALALWKQ</sequence>
<gene>
    <name evidence="3" type="ORF">SSX86_014165</name>
</gene>
<evidence type="ECO:0000313" key="3">
    <source>
        <dbReference type="EMBL" id="KAK9066842.1"/>
    </source>
</evidence>